<keyword evidence="2" id="KW-1185">Reference proteome</keyword>
<evidence type="ECO:0000313" key="1">
    <source>
        <dbReference type="EMBL" id="KIM43340.1"/>
    </source>
</evidence>
<accession>A0A0C3C358</accession>
<dbReference type="Proteomes" id="UP000053424">
    <property type="component" value="Unassembled WGS sequence"/>
</dbReference>
<gene>
    <name evidence="1" type="ORF">M413DRAFT_402070</name>
</gene>
<proteinExistence type="predicted"/>
<sequence length="130" mass="14890">MTKKRYMNRSSCEKKRVHLHCPCIGPRPPCCNTQQTQLTNTKLNTTYSPPKTSTAASHYTPLVVVPDRTKTCVHHDHIAAQVEQDGRRLEHDEIITLTVHEHRYSTIGIHGEEPGLLLRVFRDVDVMHTK</sequence>
<dbReference type="AlphaFoldDB" id="A0A0C3C358"/>
<dbReference type="HOGENOM" id="CLU_1938435_0_0_1"/>
<name>A0A0C3C358_HEBCY</name>
<reference evidence="1 2" key="1">
    <citation type="submission" date="2014-04" db="EMBL/GenBank/DDBJ databases">
        <authorList>
            <consortium name="DOE Joint Genome Institute"/>
            <person name="Kuo A."/>
            <person name="Gay G."/>
            <person name="Dore J."/>
            <person name="Kohler A."/>
            <person name="Nagy L.G."/>
            <person name="Floudas D."/>
            <person name="Copeland A."/>
            <person name="Barry K.W."/>
            <person name="Cichocki N."/>
            <person name="Veneault-Fourrey C."/>
            <person name="LaButti K."/>
            <person name="Lindquist E.A."/>
            <person name="Lipzen A."/>
            <person name="Lundell T."/>
            <person name="Morin E."/>
            <person name="Murat C."/>
            <person name="Sun H."/>
            <person name="Tunlid A."/>
            <person name="Henrissat B."/>
            <person name="Grigoriev I.V."/>
            <person name="Hibbett D.S."/>
            <person name="Martin F."/>
            <person name="Nordberg H.P."/>
            <person name="Cantor M.N."/>
            <person name="Hua S.X."/>
        </authorList>
    </citation>
    <scope>NUCLEOTIDE SEQUENCE [LARGE SCALE GENOMIC DNA]</scope>
    <source>
        <strain evidence="2">h7</strain>
    </source>
</reference>
<organism evidence="1 2">
    <name type="scientific">Hebeloma cylindrosporum</name>
    <dbReference type="NCBI Taxonomy" id="76867"/>
    <lineage>
        <taxon>Eukaryota</taxon>
        <taxon>Fungi</taxon>
        <taxon>Dikarya</taxon>
        <taxon>Basidiomycota</taxon>
        <taxon>Agaricomycotina</taxon>
        <taxon>Agaricomycetes</taxon>
        <taxon>Agaricomycetidae</taxon>
        <taxon>Agaricales</taxon>
        <taxon>Agaricineae</taxon>
        <taxon>Hymenogastraceae</taxon>
        <taxon>Hebeloma</taxon>
    </lineage>
</organism>
<reference evidence="2" key="2">
    <citation type="submission" date="2015-01" db="EMBL/GenBank/DDBJ databases">
        <title>Evolutionary Origins and Diversification of the Mycorrhizal Mutualists.</title>
        <authorList>
            <consortium name="DOE Joint Genome Institute"/>
            <consortium name="Mycorrhizal Genomics Consortium"/>
            <person name="Kohler A."/>
            <person name="Kuo A."/>
            <person name="Nagy L.G."/>
            <person name="Floudas D."/>
            <person name="Copeland A."/>
            <person name="Barry K.W."/>
            <person name="Cichocki N."/>
            <person name="Veneault-Fourrey C."/>
            <person name="LaButti K."/>
            <person name="Lindquist E.A."/>
            <person name="Lipzen A."/>
            <person name="Lundell T."/>
            <person name="Morin E."/>
            <person name="Murat C."/>
            <person name="Riley R."/>
            <person name="Ohm R."/>
            <person name="Sun H."/>
            <person name="Tunlid A."/>
            <person name="Henrissat B."/>
            <person name="Grigoriev I.V."/>
            <person name="Hibbett D.S."/>
            <person name="Martin F."/>
        </authorList>
    </citation>
    <scope>NUCLEOTIDE SEQUENCE [LARGE SCALE GENOMIC DNA]</scope>
    <source>
        <strain evidence="2">h7</strain>
    </source>
</reference>
<protein>
    <submittedName>
        <fullName evidence="1">Uncharacterized protein</fullName>
    </submittedName>
</protein>
<dbReference type="EMBL" id="KN831776">
    <property type="protein sequence ID" value="KIM43340.1"/>
    <property type="molecule type" value="Genomic_DNA"/>
</dbReference>
<evidence type="ECO:0000313" key="2">
    <source>
        <dbReference type="Proteomes" id="UP000053424"/>
    </source>
</evidence>